<evidence type="ECO:0000256" key="1">
    <source>
        <dbReference type="SAM" id="SignalP"/>
    </source>
</evidence>
<dbReference type="PANTHER" id="PTHR40094:SF1">
    <property type="entry name" value="UBIQUITIN DOMAIN-CONTAINING PROTEIN"/>
    <property type="match status" value="1"/>
</dbReference>
<dbReference type="EMBL" id="LS483469">
    <property type="protein sequence ID" value="SQI44623.1"/>
    <property type="molecule type" value="Genomic_DNA"/>
</dbReference>
<sequence>MKPCRSGAFASGKKLCQGIALAGGLLLLVACDDGGQKTAVAQADGPTNSATQAKRPDAAALAVLAKRDAGKPLALLDASELQLDGASAMVLTFSLPLDPNQDFAARVHLVDSVSGKIDGAWELSDNLMELRLRHLQPNRKLVLTVEGGLKAVNGAELGQQQQQTLATRDIKPSVGFAGKGSLLPTKLAQGYR</sequence>
<reference evidence="3 4" key="1">
    <citation type="submission" date="2018-06" db="EMBL/GenBank/DDBJ databases">
        <authorList>
            <consortium name="Pathogen Informatics"/>
            <person name="Doyle S."/>
        </authorList>
    </citation>
    <scope>NUCLEOTIDE SEQUENCE [LARGE SCALE GENOMIC DNA]</scope>
    <source>
        <strain evidence="3 4">NCTC12961</strain>
    </source>
</reference>
<feature type="domain" description="Alpha-2-macroglobulin MG1" evidence="2">
    <location>
        <begin position="65"/>
        <end position="169"/>
    </location>
</feature>
<evidence type="ECO:0000259" key="2">
    <source>
        <dbReference type="Pfam" id="PF17970"/>
    </source>
</evidence>
<dbReference type="GO" id="GO:0004866">
    <property type="term" value="F:endopeptidase inhibitor activity"/>
    <property type="evidence" value="ECO:0007669"/>
    <property type="project" value="TreeGrafter"/>
</dbReference>
<dbReference type="Pfam" id="PF17970">
    <property type="entry name" value="bMG1"/>
    <property type="match status" value="1"/>
</dbReference>
<dbReference type="InterPro" id="IPR040639">
    <property type="entry name" value="A2MG_MG1"/>
</dbReference>
<feature type="signal peptide" evidence="1">
    <location>
        <begin position="1"/>
        <end position="22"/>
    </location>
</feature>
<keyword evidence="1" id="KW-0732">Signal</keyword>
<protein>
    <recommendedName>
        <fullName evidence="2">Alpha-2-macroglobulin MG1 domain-containing protein</fullName>
    </recommendedName>
</protein>
<feature type="chain" id="PRO_5015986748" description="Alpha-2-macroglobulin MG1 domain-containing protein" evidence="1">
    <location>
        <begin position="23"/>
        <end position="192"/>
    </location>
</feature>
<accession>A0A2X4V0G0</accession>
<proteinExistence type="predicted"/>
<gene>
    <name evidence="3" type="ORF">NCTC12961_04496</name>
</gene>
<dbReference type="PANTHER" id="PTHR40094">
    <property type="entry name" value="ALPHA-2-MACROGLOBULIN HOMOLOG"/>
    <property type="match status" value="1"/>
</dbReference>
<dbReference type="Proteomes" id="UP000248897">
    <property type="component" value="Chromosome 1"/>
</dbReference>
<organism evidence="3 4">
    <name type="scientific">Serratia plymuthica</name>
    <dbReference type="NCBI Taxonomy" id="82996"/>
    <lineage>
        <taxon>Bacteria</taxon>
        <taxon>Pseudomonadati</taxon>
        <taxon>Pseudomonadota</taxon>
        <taxon>Gammaproteobacteria</taxon>
        <taxon>Enterobacterales</taxon>
        <taxon>Yersiniaceae</taxon>
        <taxon>Serratia</taxon>
    </lineage>
</organism>
<evidence type="ECO:0000313" key="4">
    <source>
        <dbReference type="Proteomes" id="UP000248897"/>
    </source>
</evidence>
<dbReference type="InterPro" id="IPR051802">
    <property type="entry name" value="YfhM-like"/>
</dbReference>
<name>A0A2X4V0G0_SERPL</name>
<evidence type="ECO:0000313" key="3">
    <source>
        <dbReference type="EMBL" id="SQI44623.1"/>
    </source>
</evidence>
<dbReference type="AlphaFoldDB" id="A0A2X4V0G0"/>
<dbReference type="PROSITE" id="PS51257">
    <property type="entry name" value="PROKAR_LIPOPROTEIN"/>
    <property type="match status" value="1"/>
</dbReference>